<dbReference type="SUPFAM" id="SSF48403">
    <property type="entry name" value="Ankyrin repeat"/>
    <property type="match status" value="1"/>
</dbReference>
<evidence type="ECO:0000259" key="4">
    <source>
        <dbReference type="PROSITE" id="PS50013"/>
    </source>
</evidence>
<dbReference type="EMBL" id="JADFTS010000002">
    <property type="protein sequence ID" value="KAF9621492.1"/>
    <property type="molecule type" value="Genomic_DNA"/>
</dbReference>
<dbReference type="Gene3D" id="2.40.50.40">
    <property type="match status" value="2"/>
</dbReference>
<dbReference type="PROSITE" id="PS50297">
    <property type="entry name" value="ANK_REP_REGION"/>
    <property type="match status" value="2"/>
</dbReference>
<dbReference type="PANTHER" id="PTHR24189:SF50">
    <property type="entry name" value="ANKYRIN REPEAT AND SOCS BOX PROTEIN 2"/>
    <property type="match status" value="1"/>
</dbReference>
<dbReference type="InterPro" id="IPR036770">
    <property type="entry name" value="Ankyrin_rpt-contain_sf"/>
</dbReference>
<dbReference type="Pfam" id="PF00385">
    <property type="entry name" value="Chromo"/>
    <property type="match status" value="1"/>
</dbReference>
<sequence>MEALFANSFFSRLKLYSTPNTTSQPTTNPTFLPLRLRNFSNFNFTASAVDNQQSQRTSFFTDQDELVKQDDEEEEEEEAYGEVNRIIGSRAAQEYKGMDQKVDENALQNVLTSELEQEEANQIGGRDVNAVDEDGRTALHFVAGLGSEPCVRLLATAGANVNHQEIRGGLTALHMAAGYVRPGVARMLLEFGADPEVEDDKGRTPLDLAREVLLSTPIGNPMHFARRYGLESVIKVLEEAIYEYAEVEEILEKRGKGDKVEYLVRWKDGGSNEWVRGGFIAEDLVRDFEAGLEYAVAEAVVGKRGGEGGKNEYLVKWSDIDEATWEPEENVDSVLIKVFEEGEAGKGAESLPLTAQDVVDS</sequence>
<reference evidence="5 6" key="1">
    <citation type="submission" date="2020-10" db="EMBL/GenBank/DDBJ databases">
        <title>The Coptis chinensis genome and diversification of protoberbering-type alkaloids.</title>
        <authorList>
            <person name="Wang B."/>
            <person name="Shu S."/>
            <person name="Song C."/>
            <person name="Liu Y."/>
        </authorList>
    </citation>
    <scope>NUCLEOTIDE SEQUENCE [LARGE SCALE GENOMIC DNA]</scope>
    <source>
        <strain evidence="5">HL-2020</strain>
        <tissue evidence="5">Leaf</tissue>
    </source>
</reference>
<evidence type="ECO:0000256" key="1">
    <source>
        <dbReference type="ARBA" id="ARBA00022737"/>
    </source>
</evidence>
<dbReference type="SUPFAM" id="SSF54160">
    <property type="entry name" value="Chromo domain-like"/>
    <property type="match status" value="2"/>
</dbReference>
<organism evidence="5 6">
    <name type="scientific">Coptis chinensis</name>
    <dbReference type="NCBI Taxonomy" id="261450"/>
    <lineage>
        <taxon>Eukaryota</taxon>
        <taxon>Viridiplantae</taxon>
        <taxon>Streptophyta</taxon>
        <taxon>Embryophyta</taxon>
        <taxon>Tracheophyta</taxon>
        <taxon>Spermatophyta</taxon>
        <taxon>Magnoliopsida</taxon>
        <taxon>Ranunculales</taxon>
        <taxon>Ranunculaceae</taxon>
        <taxon>Coptidoideae</taxon>
        <taxon>Coptis</taxon>
    </lineage>
</organism>
<feature type="domain" description="Chromo" evidence="4">
    <location>
        <begin position="295"/>
        <end position="331"/>
    </location>
</feature>
<dbReference type="PROSITE" id="PS50088">
    <property type="entry name" value="ANK_REPEAT"/>
    <property type="match status" value="2"/>
</dbReference>
<evidence type="ECO:0000313" key="6">
    <source>
        <dbReference type="Proteomes" id="UP000631114"/>
    </source>
</evidence>
<dbReference type="InterPro" id="IPR030300">
    <property type="entry name" value="CPSRP43_chromodomain_3"/>
</dbReference>
<evidence type="ECO:0000256" key="3">
    <source>
        <dbReference type="PROSITE-ProRule" id="PRU00023"/>
    </source>
</evidence>
<dbReference type="InterPro" id="IPR002110">
    <property type="entry name" value="Ankyrin_rpt"/>
</dbReference>
<dbReference type="InterPro" id="IPR023780">
    <property type="entry name" value="Chromo_domain"/>
</dbReference>
<feature type="repeat" description="ANK" evidence="3">
    <location>
        <begin position="168"/>
        <end position="200"/>
    </location>
</feature>
<keyword evidence="6" id="KW-1185">Reference proteome</keyword>
<gene>
    <name evidence="5" type="ORF">IFM89_021796</name>
</gene>
<dbReference type="PANTHER" id="PTHR24189">
    <property type="entry name" value="MYOTROPHIN"/>
    <property type="match status" value="1"/>
</dbReference>
<dbReference type="Proteomes" id="UP000631114">
    <property type="component" value="Unassembled WGS sequence"/>
</dbReference>
<protein>
    <recommendedName>
        <fullName evidence="4">Chromo domain-containing protein</fullName>
    </recommendedName>
</protein>
<dbReference type="Gene3D" id="1.25.40.20">
    <property type="entry name" value="Ankyrin repeat-containing domain"/>
    <property type="match status" value="1"/>
</dbReference>
<dbReference type="SMART" id="SM00298">
    <property type="entry name" value="CHROMO"/>
    <property type="match status" value="2"/>
</dbReference>
<name>A0A835IRS4_9MAGN</name>
<proteinExistence type="predicted"/>
<dbReference type="InterPro" id="IPR050745">
    <property type="entry name" value="Multifunctional_regulatory"/>
</dbReference>
<dbReference type="OrthoDB" id="341259at2759"/>
<dbReference type="SMART" id="SM00248">
    <property type="entry name" value="ANK"/>
    <property type="match status" value="2"/>
</dbReference>
<dbReference type="InterPro" id="IPR000953">
    <property type="entry name" value="Chromo/chromo_shadow_dom"/>
</dbReference>
<feature type="repeat" description="ANK" evidence="3">
    <location>
        <begin position="134"/>
        <end position="166"/>
    </location>
</feature>
<dbReference type="CDD" id="cd18628">
    <property type="entry name" value="CD3_cpSRP43_like"/>
    <property type="match status" value="1"/>
</dbReference>
<dbReference type="InterPro" id="IPR016197">
    <property type="entry name" value="Chromo-like_dom_sf"/>
</dbReference>
<keyword evidence="2 3" id="KW-0040">ANK repeat</keyword>
<keyword evidence="1" id="KW-0677">Repeat</keyword>
<dbReference type="PROSITE" id="PS50013">
    <property type="entry name" value="CHROMO_2"/>
    <property type="match status" value="2"/>
</dbReference>
<feature type="domain" description="Chromo" evidence="4">
    <location>
        <begin position="245"/>
        <end position="274"/>
    </location>
</feature>
<dbReference type="AlphaFoldDB" id="A0A835IRS4"/>
<evidence type="ECO:0000313" key="5">
    <source>
        <dbReference type="EMBL" id="KAF9621492.1"/>
    </source>
</evidence>
<accession>A0A835IRS4</accession>
<dbReference type="Pfam" id="PF12796">
    <property type="entry name" value="Ank_2"/>
    <property type="match status" value="1"/>
</dbReference>
<evidence type="ECO:0000256" key="2">
    <source>
        <dbReference type="ARBA" id="ARBA00023043"/>
    </source>
</evidence>
<comment type="caution">
    <text evidence="5">The sequence shown here is derived from an EMBL/GenBank/DDBJ whole genome shotgun (WGS) entry which is preliminary data.</text>
</comment>